<comment type="caution">
    <text evidence="1">The sequence shown here is derived from an EMBL/GenBank/DDBJ whole genome shotgun (WGS) entry which is preliminary data.</text>
</comment>
<sequence length="220" mass="24771">MQGIVQAIRTYREKLLRSSPLRTNEMMRSMILGGGHGCATSNPKTQEKGSNDIMVAESSEIQHKGLENVTVAEVLMTKEGEKIGSWLWCHMDDTVYDAVKHMAKNNIGSLVVLKPGEQQLIAGIVTERDYLRKVIVQDRSSKYTRVGEIMTDQNKLITVTSDTNILHAMQLMTENHIRHVPVIDGKIVGMISIVDVVRAVLEQQSGDMKRLNEFIRGEYY</sequence>
<dbReference type="Proteomes" id="UP001060085">
    <property type="component" value="Linkage Group LG06"/>
</dbReference>
<name>A0ACC0A9A2_CATRO</name>
<evidence type="ECO:0000313" key="1">
    <source>
        <dbReference type="EMBL" id="KAI5656071.1"/>
    </source>
</evidence>
<gene>
    <name evidence="1" type="ORF">M9H77_24864</name>
</gene>
<accession>A0ACC0A9A2</accession>
<evidence type="ECO:0000313" key="2">
    <source>
        <dbReference type="Proteomes" id="UP001060085"/>
    </source>
</evidence>
<reference evidence="2" key="1">
    <citation type="journal article" date="2023" name="Nat. Plants">
        <title>Single-cell RNA sequencing provides a high-resolution roadmap for understanding the multicellular compartmentation of specialized metabolism.</title>
        <authorList>
            <person name="Sun S."/>
            <person name="Shen X."/>
            <person name="Li Y."/>
            <person name="Li Y."/>
            <person name="Wang S."/>
            <person name="Li R."/>
            <person name="Zhang H."/>
            <person name="Shen G."/>
            <person name="Guo B."/>
            <person name="Wei J."/>
            <person name="Xu J."/>
            <person name="St-Pierre B."/>
            <person name="Chen S."/>
            <person name="Sun C."/>
        </authorList>
    </citation>
    <scope>NUCLEOTIDE SEQUENCE [LARGE SCALE GENOMIC DNA]</scope>
</reference>
<proteinExistence type="predicted"/>
<protein>
    <submittedName>
        <fullName evidence="1">Uncharacterized protein</fullName>
    </submittedName>
</protein>
<keyword evidence="2" id="KW-1185">Reference proteome</keyword>
<dbReference type="EMBL" id="CM044706">
    <property type="protein sequence ID" value="KAI5656071.1"/>
    <property type="molecule type" value="Genomic_DNA"/>
</dbReference>
<organism evidence="1 2">
    <name type="scientific">Catharanthus roseus</name>
    <name type="common">Madagascar periwinkle</name>
    <name type="synonym">Vinca rosea</name>
    <dbReference type="NCBI Taxonomy" id="4058"/>
    <lineage>
        <taxon>Eukaryota</taxon>
        <taxon>Viridiplantae</taxon>
        <taxon>Streptophyta</taxon>
        <taxon>Embryophyta</taxon>
        <taxon>Tracheophyta</taxon>
        <taxon>Spermatophyta</taxon>
        <taxon>Magnoliopsida</taxon>
        <taxon>eudicotyledons</taxon>
        <taxon>Gunneridae</taxon>
        <taxon>Pentapetalae</taxon>
        <taxon>asterids</taxon>
        <taxon>lamiids</taxon>
        <taxon>Gentianales</taxon>
        <taxon>Apocynaceae</taxon>
        <taxon>Rauvolfioideae</taxon>
        <taxon>Vinceae</taxon>
        <taxon>Catharanthinae</taxon>
        <taxon>Catharanthus</taxon>
    </lineage>
</organism>